<evidence type="ECO:0000259" key="3">
    <source>
        <dbReference type="Pfam" id="PF25876"/>
    </source>
</evidence>
<dbReference type="InterPro" id="IPR058624">
    <property type="entry name" value="MdtA-like_HH"/>
</dbReference>
<organism evidence="6 7">
    <name type="scientific">Stenomitos frigidus ULC18</name>
    <dbReference type="NCBI Taxonomy" id="2107698"/>
    <lineage>
        <taxon>Bacteria</taxon>
        <taxon>Bacillati</taxon>
        <taxon>Cyanobacteriota</taxon>
        <taxon>Cyanophyceae</taxon>
        <taxon>Leptolyngbyales</taxon>
        <taxon>Leptolyngbyaceae</taxon>
        <taxon>Stenomitos</taxon>
    </lineage>
</organism>
<evidence type="ECO:0000256" key="2">
    <source>
        <dbReference type="SAM" id="Coils"/>
    </source>
</evidence>
<dbReference type="SUPFAM" id="SSF111369">
    <property type="entry name" value="HlyD-like secretion proteins"/>
    <property type="match status" value="2"/>
</dbReference>
<dbReference type="Proteomes" id="UP000239576">
    <property type="component" value="Unassembled WGS sequence"/>
</dbReference>
<gene>
    <name evidence="6" type="ORF">C7B82_16115</name>
</gene>
<dbReference type="InterPro" id="IPR058627">
    <property type="entry name" value="MdtA-like_C"/>
</dbReference>
<proteinExistence type="inferred from homology"/>
<evidence type="ECO:0000313" key="6">
    <source>
        <dbReference type="EMBL" id="PSB27897.1"/>
    </source>
</evidence>
<accession>A0A2T1E566</accession>
<comment type="similarity">
    <text evidence="1">Belongs to the membrane fusion protein (MFP) (TC 8.A.1) family.</text>
</comment>
<dbReference type="GO" id="GO:1990281">
    <property type="term" value="C:efflux pump complex"/>
    <property type="evidence" value="ECO:0007669"/>
    <property type="project" value="TreeGrafter"/>
</dbReference>
<dbReference type="OrthoDB" id="264111at2"/>
<dbReference type="Gene3D" id="2.40.50.100">
    <property type="match status" value="1"/>
</dbReference>
<feature type="coiled-coil region" evidence="2">
    <location>
        <begin position="200"/>
        <end position="279"/>
    </location>
</feature>
<reference evidence="7" key="1">
    <citation type="submission" date="2018-02" db="EMBL/GenBank/DDBJ databases">
        <authorList>
            <person name="Moore K."/>
            <person name="Momper L."/>
        </authorList>
    </citation>
    <scope>NUCLEOTIDE SEQUENCE [LARGE SCALE GENOMIC DNA]</scope>
    <source>
        <strain evidence="7">ULC18</strain>
    </source>
</reference>
<evidence type="ECO:0000256" key="1">
    <source>
        <dbReference type="ARBA" id="ARBA00009477"/>
    </source>
</evidence>
<dbReference type="Pfam" id="PF25967">
    <property type="entry name" value="RND-MFP_C"/>
    <property type="match status" value="1"/>
</dbReference>
<feature type="domain" description="Multidrug resistance protein MdtA-like C-terminal permuted SH3" evidence="5">
    <location>
        <begin position="396"/>
        <end position="463"/>
    </location>
</feature>
<dbReference type="AlphaFoldDB" id="A0A2T1E566"/>
<sequence length="476" mass="49640">MKFFWATLAHAKQSIDWRSDGFSTRQRLVAYESLSNAEKAQASAEKAQAAAQGLGEIETYAASTSAKIGSTGNWLSGWRGLAIGLGVGATIATVATHLPSGSQTPAPAPTPSSVVAGQSVTIAPAAMTNVAQTVDTTGSVAAFDMLPILAQATGLQIQQVLVEEGQTVAAGQVLAVLDNAVLTAQRNQAQADVASTQAIVRQKQATLGQERATLAQAESNLRRYQELARSGALSQKDLDSYVTAAKTAREAVSVAQANIASAQADVQSKIAEVQKLETQIAQTVVRAPSNGVIAEKVARVGNVTGTEKLFSLIRDGSLELQAKVPETVLPQVKIGAVARITSDADKRINLQGRVREISPLVDPQSRQATVKIDLPASALLRSGMFLKAAVTVQMAQALTVPASAVLPQPDGRSLVYVLEGADLVRAKPVVVGTRQASTDLTKARIAIKSGLNEGDRVVVAGAGYVKDGDRVTVVSQ</sequence>
<dbReference type="Pfam" id="PF25876">
    <property type="entry name" value="HH_MFP_RND"/>
    <property type="match status" value="1"/>
</dbReference>
<dbReference type="Gene3D" id="2.40.420.20">
    <property type="match status" value="1"/>
</dbReference>
<dbReference type="Gene3D" id="1.10.287.470">
    <property type="entry name" value="Helix hairpin bin"/>
    <property type="match status" value="1"/>
</dbReference>
<reference evidence="6 7" key="2">
    <citation type="submission" date="2018-03" db="EMBL/GenBank/DDBJ databases">
        <title>The ancient ancestry and fast evolution of plastids.</title>
        <authorList>
            <person name="Moore K.R."/>
            <person name="Magnabosco C."/>
            <person name="Momper L."/>
            <person name="Gold D.A."/>
            <person name="Bosak T."/>
            <person name="Fournier G.P."/>
        </authorList>
    </citation>
    <scope>NUCLEOTIDE SEQUENCE [LARGE SCALE GENOMIC DNA]</scope>
    <source>
        <strain evidence="6 7">ULC18</strain>
    </source>
</reference>
<comment type="caution">
    <text evidence="6">The sequence shown here is derived from an EMBL/GenBank/DDBJ whole genome shotgun (WGS) entry which is preliminary data.</text>
</comment>
<keyword evidence="7" id="KW-1185">Reference proteome</keyword>
<dbReference type="Gene3D" id="2.40.30.170">
    <property type="match status" value="1"/>
</dbReference>
<evidence type="ECO:0000313" key="7">
    <source>
        <dbReference type="Proteomes" id="UP000239576"/>
    </source>
</evidence>
<feature type="domain" description="CusB-like beta-barrel" evidence="4">
    <location>
        <begin position="320"/>
        <end position="391"/>
    </location>
</feature>
<feature type="domain" description="Multidrug resistance protein MdtA-like alpha-helical hairpin" evidence="3">
    <location>
        <begin position="202"/>
        <end position="265"/>
    </location>
</feature>
<evidence type="ECO:0000259" key="4">
    <source>
        <dbReference type="Pfam" id="PF25954"/>
    </source>
</evidence>
<dbReference type="InterPro" id="IPR006143">
    <property type="entry name" value="RND_pump_MFP"/>
</dbReference>
<dbReference type="GO" id="GO:0015562">
    <property type="term" value="F:efflux transmembrane transporter activity"/>
    <property type="evidence" value="ECO:0007669"/>
    <property type="project" value="TreeGrafter"/>
</dbReference>
<name>A0A2T1E566_9CYAN</name>
<protein>
    <submittedName>
        <fullName evidence="6">Efflux RND transporter periplasmic adaptor subunit</fullName>
    </submittedName>
</protein>
<dbReference type="EMBL" id="PVWK01000084">
    <property type="protein sequence ID" value="PSB27897.1"/>
    <property type="molecule type" value="Genomic_DNA"/>
</dbReference>
<evidence type="ECO:0000259" key="5">
    <source>
        <dbReference type="Pfam" id="PF25967"/>
    </source>
</evidence>
<keyword evidence="2" id="KW-0175">Coiled coil</keyword>
<dbReference type="PANTHER" id="PTHR30469:SF15">
    <property type="entry name" value="HLYD FAMILY OF SECRETION PROTEINS"/>
    <property type="match status" value="1"/>
</dbReference>
<dbReference type="NCBIfam" id="TIGR01730">
    <property type="entry name" value="RND_mfp"/>
    <property type="match status" value="1"/>
</dbReference>
<dbReference type="InterPro" id="IPR058792">
    <property type="entry name" value="Beta-barrel_RND_2"/>
</dbReference>
<dbReference type="Pfam" id="PF25954">
    <property type="entry name" value="Beta-barrel_RND_2"/>
    <property type="match status" value="1"/>
</dbReference>
<dbReference type="PANTHER" id="PTHR30469">
    <property type="entry name" value="MULTIDRUG RESISTANCE PROTEIN MDTA"/>
    <property type="match status" value="1"/>
</dbReference>